<dbReference type="AlphaFoldDB" id="A0A917DZA0"/>
<gene>
    <name evidence="1" type="ORF">GCM10010990_34720</name>
</gene>
<evidence type="ECO:0000313" key="1">
    <source>
        <dbReference type="EMBL" id="GGD81837.1"/>
    </source>
</evidence>
<comment type="caution">
    <text evidence="1">The sequence shown here is derived from an EMBL/GenBank/DDBJ whole genome shotgun (WGS) entry which is preliminary data.</text>
</comment>
<dbReference type="OrthoDB" id="7392137at2"/>
<dbReference type="Proteomes" id="UP000612349">
    <property type="component" value="Unassembled WGS sequence"/>
</dbReference>
<sequence>MGIQIRLFAALRRAKIPADDAEAVVTELEGHIAMKISEANAPLIERINALESKLTSEASSIRWTVSIALIVGSLVVAISNALN</sequence>
<organism evidence="1 2">
    <name type="scientific">Croceicoccus mobilis</name>
    <dbReference type="NCBI Taxonomy" id="1703339"/>
    <lineage>
        <taxon>Bacteria</taxon>
        <taxon>Pseudomonadati</taxon>
        <taxon>Pseudomonadota</taxon>
        <taxon>Alphaproteobacteria</taxon>
        <taxon>Sphingomonadales</taxon>
        <taxon>Erythrobacteraceae</taxon>
        <taxon>Croceicoccus</taxon>
    </lineage>
</organism>
<reference evidence="1" key="2">
    <citation type="submission" date="2020-09" db="EMBL/GenBank/DDBJ databases">
        <authorList>
            <person name="Sun Q."/>
            <person name="Zhou Y."/>
        </authorList>
    </citation>
    <scope>NUCLEOTIDE SEQUENCE</scope>
    <source>
        <strain evidence="1">CGMCC 1.15360</strain>
    </source>
</reference>
<accession>A0A917DZA0</accession>
<evidence type="ECO:0008006" key="3">
    <source>
        <dbReference type="Google" id="ProtNLM"/>
    </source>
</evidence>
<dbReference type="RefSeq" id="WP_156521885.1">
    <property type="nucleotide sequence ID" value="NZ_BMIP01000011.1"/>
</dbReference>
<dbReference type="EMBL" id="BMIP01000011">
    <property type="protein sequence ID" value="GGD81837.1"/>
    <property type="molecule type" value="Genomic_DNA"/>
</dbReference>
<keyword evidence="2" id="KW-1185">Reference proteome</keyword>
<proteinExistence type="predicted"/>
<evidence type="ECO:0000313" key="2">
    <source>
        <dbReference type="Proteomes" id="UP000612349"/>
    </source>
</evidence>
<name>A0A917DZA0_9SPHN</name>
<protein>
    <recommendedName>
        <fullName evidence="3">DUF1640 domain-containing protein</fullName>
    </recommendedName>
</protein>
<reference evidence="1" key="1">
    <citation type="journal article" date="2014" name="Int. J. Syst. Evol. Microbiol.">
        <title>Complete genome sequence of Corynebacterium casei LMG S-19264T (=DSM 44701T), isolated from a smear-ripened cheese.</title>
        <authorList>
            <consortium name="US DOE Joint Genome Institute (JGI-PGF)"/>
            <person name="Walter F."/>
            <person name="Albersmeier A."/>
            <person name="Kalinowski J."/>
            <person name="Ruckert C."/>
        </authorList>
    </citation>
    <scope>NUCLEOTIDE SEQUENCE</scope>
    <source>
        <strain evidence="1">CGMCC 1.15360</strain>
    </source>
</reference>